<evidence type="ECO:0000313" key="4">
    <source>
        <dbReference type="Proteomes" id="UP001344658"/>
    </source>
</evidence>
<dbReference type="Pfam" id="PF01548">
    <property type="entry name" value="DEDD_Tnp_IS110"/>
    <property type="match status" value="1"/>
</dbReference>
<dbReference type="Pfam" id="PF02371">
    <property type="entry name" value="Transposase_20"/>
    <property type="match status" value="1"/>
</dbReference>
<dbReference type="PANTHER" id="PTHR33055:SF16">
    <property type="entry name" value="TRANSPOSASE FOR INSERTION SEQUENCE ELEMENT IS1547"/>
    <property type="match status" value="1"/>
</dbReference>
<feature type="domain" description="Transposase IS110-like N-terminal" evidence="1">
    <location>
        <begin position="14"/>
        <end position="157"/>
    </location>
</feature>
<evidence type="ECO:0000313" key="3">
    <source>
        <dbReference type="EMBL" id="MEE4543652.1"/>
    </source>
</evidence>
<evidence type="ECO:0000259" key="1">
    <source>
        <dbReference type="Pfam" id="PF01548"/>
    </source>
</evidence>
<sequence>MSTIAQQAREITGGVDTHKDTHTAAAIDSAGRPLGAEQFEATAAGYRKLLAWLHSFGTLVLVGVEGTGAYGAGLARYLHEQDVSVVEIDRPDRKARRWQGKSDPVDAEAAARAALARRRTGIPKLRDGQVEALRSLRVARRSAVRQRADVQRQMKTLVISAPEELRAVLRELGDKQLIATCAASRPDTARAGEPAVAAKLALRTLARRHQRLTEEVGELDELIAPLTSEIAPALLAQNGVGSDVAGQLLVTVGQNPERLRSEAAFAMLCGAAPLPASSGRTQRHRLNRGGDRAANSALYRIVLCRLRWDERTKEYMERRTKEGLSKKEIIRCLKRYIAREIYQILTAPTPTTITAEQLTTAA</sequence>
<protein>
    <submittedName>
        <fullName evidence="3">IS110 family transposase</fullName>
    </submittedName>
</protein>
<gene>
    <name evidence="3" type="ORF">V2S66_16945</name>
</gene>
<reference evidence="3 4" key="1">
    <citation type="submission" date="2023-12" db="EMBL/GenBank/DDBJ databases">
        <title>Streptomyces sp. V4-01.</title>
        <authorList>
            <person name="Somphong A."/>
            <person name="Phongsopitanun W."/>
        </authorList>
    </citation>
    <scope>NUCLEOTIDE SEQUENCE [LARGE SCALE GENOMIC DNA]</scope>
    <source>
        <strain evidence="3 4">V4-01</strain>
    </source>
</reference>
<accession>A0ABU7PEY7</accession>
<feature type="domain" description="Transposase IS116/IS110/IS902 C-terminal" evidence="2">
    <location>
        <begin position="234"/>
        <end position="316"/>
    </location>
</feature>
<dbReference type="RefSeq" id="WP_330796285.1">
    <property type="nucleotide sequence ID" value="NZ_JAZEWV010000012.1"/>
</dbReference>
<dbReference type="NCBIfam" id="NF033542">
    <property type="entry name" value="transpos_IS110"/>
    <property type="match status" value="1"/>
</dbReference>
<dbReference type="Proteomes" id="UP001344658">
    <property type="component" value="Unassembled WGS sequence"/>
</dbReference>
<dbReference type="PANTHER" id="PTHR33055">
    <property type="entry name" value="TRANSPOSASE FOR INSERTION SEQUENCE ELEMENT IS1111A"/>
    <property type="match status" value="1"/>
</dbReference>
<organism evidence="3 4">
    <name type="scientific">Actinacidiphila polyblastidii</name>
    <dbReference type="NCBI Taxonomy" id="3110430"/>
    <lineage>
        <taxon>Bacteria</taxon>
        <taxon>Bacillati</taxon>
        <taxon>Actinomycetota</taxon>
        <taxon>Actinomycetes</taxon>
        <taxon>Kitasatosporales</taxon>
        <taxon>Streptomycetaceae</taxon>
        <taxon>Actinacidiphila</taxon>
    </lineage>
</organism>
<evidence type="ECO:0000259" key="2">
    <source>
        <dbReference type="Pfam" id="PF02371"/>
    </source>
</evidence>
<name>A0ABU7PEY7_9ACTN</name>
<proteinExistence type="predicted"/>
<keyword evidence="4" id="KW-1185">Reference proteome</keyword>
<dbReference type="InterPro" id="IPR002525">
    <property type="entry name" value="Transp_IS110-like_N"/>
</dbReference>
<dbReference type="InterPro" id="IPR047650">
    <property type="entry name" value="Transpos_IS110"/>
</dbReference>
<dbReference type="InterPro" id="IPR003346">
    <property type="entry name" value="Transposase_20"/>
</dbReference>
<dbReference type="EMBL" id="JAZEWV010000012">
    <property type="protein sequence ID" value="MEE4543652.1"/>
    <property type="molecule type" value="Genomic_DNA"/>
</dbReference>
<comment type="caution">
    <text evidence="3">The sequence shown here is derived from an EMBL/GenBank/DDBJ whole genome shotgun (WGS) entry which is preliminary data.</text>
</comment>